<dbReference type="AlphaFoldDB" id="A0AA88P1L7"/>
<sequence length="66" mass="7522">MEISEKADEREWLMGRETQPGWREERRAGLSRLSSQGKKQHVYHGGAFAKRNEENGLPTCTFGAES</sequence>
<gene>
    <name evidence="2" type="ORF">Q8A67_022304</name>
</gene>
<feature type="region of interest" description="Disordered" evidence="1">
    <location>
        <begin position="47"/>
        <end position="66"/>
    </location>
</feature>
<dbReference type="EMBL" id="JAUYZG010000022">
    <property type="protein sequence ID" value="KAK2872407.1"/>
    <property type="molecule type" value="Genomic_DNA"/>
</dbReference>
<keyword evidence="3" id="KW-1185">Reference proteome</keyword>
<name>A0AA88P1L7_9TELE</name>
<accession>A0AA88P1L7</accession>
<comment type="caution">
    <text evidence="2">The sequence shown here is derived from an EMBL/GenBank/DDBJ whole genome shotgun (WGS) entry which is preliminary data.</text>
</comment>
<dbReference type="Proteomes" id="UP001187343">
    <property type="component" value="Unassembled WGS sequence"/>
</dbReference>
<protein>
    <submittedName>
        <fullName evidence="2">Uncharacterized protein</fullName>
    </submittedName>
</protein>
<evidence type="ECO:0000313" key="3">
    <source>
        <dbReference type="Proteomes" id="UP001187343"/>
    </source>
</evidence>
<evidence type="ECO:0000313" key="2">
    <source>
        <dbReference type="EMBL" id="KAK2872407.1"/>
    </source>
</evidence>
<proteinExistence type="predicted"/>
<organism evidence="2 3">
    <name type="scientific">Cirrhinus molitorella</name>
    <name type="common">mud carp</name>
    <dbReference type="NCBI Taxonomy" id="172907"/>
    <lineage>
        <taxon>Eukaryota</taxon>
        <taxon>Metazoa</taxon>
        <taxon>Chordata</taxon>
        <taxon>Craniata</taxon>
        <taxon>Vertebrata</taxon>
        <taxon>Euteleostomi</taxon>
        <taxon>Actinopterygii</taxon>
        <taxon>Neopterygii</taxon>
        <taxon>Teleostei</taxon>
        <taxon>Ostariophysi</taxon>
        <taxon>Cypriniformes</taxon>
        <taxon>Cyprinidae</taxon>
        <taxon>Labeoninae</taxon>
        <taxon>Labeonini</taxon>
        <taxon>Cirrhinus</taxon>
    </lineage>
</organism>
<reference evidence="2" key="1">
    <citation type="submission" date="2023-08" db="EMBL/GenBank/DDBJ databases">
        <title>Chromosome-level Genome Assembly of mud carp (Cirrhinus molitorella).</title>
        <authorList>
            <person name="Liu H."/>
        </authorList>
    </citation>
    <scope>NUCLEOTIDE SEQUENCE</scope>
    <source>
        <strain evidence="2">Prfri</strain>
        <tissue evidence="2">Muscle</tissue>
    </source>
</reference>
<feature type="region of interest" description="Disordered" evidence="1">
    <location>
        <begin position="1"/>
        <end position="39"/>
    </location>
</feature>
<evidence type="ECO:0000256" key="1">
    <source>
        <dbReference type="SAM" id="MobiDB-lite"/>
    </source>
</evidence>
<feature type="compositionally biased region" description="Basic and acidic residues" evidence="1">
    <location>
        <begin position="1"/>
        <end position="14"/>
    </location>
</feature>